<sequence length="258" mass="29179">MHISSFLSYISSNGLPQPMSIHIDGGWWVNLPQILKKMSTLQFVDVNGIVYKIAQFFLLDRKMGKRKFKINNISRSFDGNKEIVLVGPSHSSYTSALRIKVFLMCGGALALSPLPDFSEEGRTARYRGKREQLNPPSPAFRKECRKENHLEETLVLGRMPDFEAQPSPRLGNKAKERCPESLDPELLTGEGKPYRITHFSHGGHERKTHLKSYRAQKVVSLVIGTSIGQVSPLNPSWEESGLSQRQDFEDRTLRENNG</sequence>
<dbReference type="PaxDb" id="4081-Solyc07g017820.1.1"/>
<organism evidence="2">
    <name type="scientific">Solanum lycopersicum</name>
    <name type="common">Tomato</name>
    <name type="synonym">Lycopersicon esculentum</name>
    <dbReference type="NCBI Taxonomy" id="4081"/>
    <lineage>
        <taxon>Eukaryota</taxon>
        <taxon>Viridiplantae</taxon>
        <taxon>Streptophyta</taxon>
        <taxon>Embryophyta</taxon>
        <taxon>Tracheophyta</taxon>
        <taxon>Spermatophyta</taxon>
        <taxon>Magnoliopsida</taxon>
        <taxon>eudicotyledons</taxon>
        <taxon>Gunneridae</taxon>
        <taxon>Pentapetalae</taxon>
        <taxon>asterids</taxon>
        <taxon>lamiids</taxon>
        <taxon>Solanales</taxon>
        <taxon>Solanaceae</taxon>
        <taxon>Solanoideae</taxon>
        <taxon>Solaneae</taxon>
        <taxon>Solanum</taxon>
        <taxon>Solanum subgen. Lycopersicon</taxon>
    </lineage>
</organism>
<reference evidence="2" key="1">
    <citation type="journal article" date="2012" name="Nature">
        <title>The tomato genome sequence provides insights into fleshy fruit evolution.</title>
        <authorList>
            <consortium name="Tomato Genome Consortium"/>
        </authorList>
    </citation>
    <scope>NUCLEOTIDE SEQUENCE [LARGE SCALE GENOMIC DNA]</scope>
    <source>
        <strain evidence="2">cv. Heinz 1706</strain>
    </source>
</reference>
<keyword evidence="3" id="KW-1185">Reference proteome</keyword>
<dbReference type="InParanoid" id="A0A3Q7H979"/>
<dbReference type="Gramene" id="Solyc07g017820.2.1">
    <property type="protein sequence ID" value="Solyc07g017820.2.1"/>
    <property type="gene ID" value="Solyc07g017820.2"/>
</dbReference>
<dbReference type="EnsemblPlants" id="Solyc07g017820.2.1">
    <property type="protein sequence ID" value="Solyc07g017820.2.1"/>
    <property type="gene ID" value="Solyc07g017820.2"/>
</dbReference>
<feature type="region of interest" description="Disordered" evidence="1">
    <location>
        <begin position="230"/>
        <end position="258"/>
    </location>
</feature>
<evidence type="ECO:0000313" key="3">
    <source>
        <dbReference type="Proteomes" id="UP000004994"/>
    </source>
</evidence>
<evidence type="ECO:0000313" key="2">
    <source>
        <dbReference type="EnsemblPlants" id="Solyc07g017820.2.1"/>
    </source>
</evidence>
<name>A0A3Q7H979_SOLLC</name>
<protein>
    <submittedName>
        <fullName evidence="2">Uncharacterized protein</fullName>
    </submittedName>
</protein>
<proteinExistence type="predicted"/>
<dbReference type="AlphaFoldDB" id="A0A3Q7H979"/>
<feature type="compositionally biased region" description="Basic and acidic residues" evidence="1">
    <location>
        <begin position="246"/>
        <end position="258"/>
    </location>
</feature>
<accession>A0A3Q7H979</accession>
<reference evidence="2" key="2">
    <citation type="submission" date="2019-01" db="UniProtKB">
        <authorList>
            <consortium name="EnsemblPlants"/>
        </authorList>
    </citation>
    <scope>IDENTIFICATION</scope>
    <source>
        <strain evidence="2">cv. Heinz 1706</strain>
    </source>
</reference>
<evidence type="ECO:0000256" key="1">
    <source>
        <dbReference type="SAM" id="MobiDB-lite"/>
    </source>
</evidence>
<dbReference type="Proteomes" id="UP000004994">
    <property type="component" value="Chromosome 7"/>
</dbReference>